<accession>A0A387ARK9</accession>
<name>A0A387ARK9_9LACO</name>
<dbReference type="RefSeq" id="WP_120784360.1">
    <property type="nucleotide sequence ID" value="NZ_CP032626.1"/>
</dbReference>
<gene>
    <name evidence="1" type="ORF">D7I45_03440</name>
</gene>
<dbReference type="KEGG" id="abom:D7I45_03440"/>
<dbReference type="EMBL" id="CP032626">
    <property type="protein sequence ID" value="AYF92593.1"/>
    <property type="molecule type" value="Genomic_DNA"/>
</dbReference>
<evidence type="ECO:0008006" key="3">
    <source>
        <dbReference type="Google" id="ProtNLM"/>
    </source>
</evidence>
<protein>
    <recommendedName>
        <fullName evidence="3">dUTPase</fullName>
    </recommendedName>
</protein>
<keyword evidence="2" id="KW-1185">Reference proteome</keyword>
<dbReference type="AlphaFoldDB" id="A0A387ARK9"/>
<reference evidence="1 2" key="1">
    <citation type="submission" date="2018-09" db="EMBL/GenBank/DDBJ databases">
        <title>Genome sequencing of strain BHWM-4.</title>
        <authorList>
            <person name="Heo J."/>
            <person name="Kim S.-J."/>
            <person name="Kwon S.-W."/>
        </authorList>
    </citation>
    <scope>NUCLEOTIDE SEQUENCE [LARGE SCALE GENOMIC DNA]</scope>
    <source>
        <strain evidence="1 2">BHWM-4</strain>
    </source>
</reference>
<dbReference type="OrthoDB" id="5506143at2"/>
<organism evidence="1 2">
    <name type="scientific">Apilactobacillus bombintestini</name>
    <dbReference type="NCBI Taxonomy" id="2419772"/>
    <lineage>
        <taxon>Bacteria</taxon>
        <taxon>Bacillati</taxon>
        <taxon>Bacillota</taxon>
        <taxon>Bacilli</taxon>
        <taxon>Lactobacillales</taxon>
        <taxon>Lactobacillaceae</taxon>
        <taxon>Apilactobacillus</taxon>
    </lineage>
</organism>
<evidence type="ECO:0000313" key="2">
    <source>
        <dbReference type="Proteomes" id="UP000272003"/>
    </source>
</evidence>
<sequence>MFNYNKILNDAAVKFNMQGQNKELLPIGNDKKGRILANIDMGLSKIADDSKRHCIYKSDQEKINKENYKEQLMSDFVYTMNLYMIFASMNNWTDAIVMSDEEQEKLFSLKADDDFNKVYLSIKKMLFNGYFNHNKKDFIFSWKMLNKYAIVDFGFDISEMVSHFDQTNSTK</sequence>
<evidence type="ECO:0000313" key="1">
    <source>
        <dbReference type="EMBL" id="AYF92593.1"/>
    </source>
</evidence>
<proteinExistence type="predicted"/>
<dbReference type="Proteomes" id="UP000272003">
    <property type="component" value="Chromosome"/>
</dbReference>